<keyword evidence="10" id="KW-1185">Reference proteome</keyword>
<organism evidence="9 10">
    <name type="scientific">Myodes glareolus</name>
    <name type="common">Bank vole</name>
    <name type="synonym">Clethrionomys glareolus</name>
    <dbReference type="NCBI Taxonomy" id="447135"/>
    <lineage>
        <taxon>Eukaryota</taxon>
        <taxon>Metazoa</taxon>
        <taxon>Chordata</taxon>
        <taxon>Craniata</taxon>
        <taxon>Vertebrata</taxon>
        <taxon>Euteleostomi</taxon>
        <taxon>Mammalia</taxon>
        <taxon>Eutheria</taxon>
        <taxon>Euarchontoglires</taxon>
        <taxon>Glires</taxon>
        <taxon>Rodentia</taxon>
        <taxon>Myomorpha</taxon>
        <taxon>Muroidea</taxon>
        <taxon>Cricetidae</taxon>
        <taxon>Arvicolinae</taxon>
        <taxon>Myodes</taxon>
    </lineage>
</organism>
<name>A0AAW0HGV2_MYOGA</name>
<evidence type="ECO:0000256" key="4">
    <source>
        <dbReference type="ARBA" id="ARBA00023128"/>
    </source>
</evidence>
<dbReference type="PANTHER" id="PTHR14215">
    <property type="entry name" value="PROTEIN OF UNKNOWN FUNCTION DUF729"/>
    <property type="match status" value="1"/>
</dbReference>
<feature type="region of interest" description="Disordered" evidence="8">
    <location>
        <begin position="159"/>
        <end position="196"/>
    </location>
</feature>
<evidence type="ECO:0000256" key="1">
    <source>
        <dbReference type="ARBA" id="ARBA00004173"/>
    </source>
</evidence>
<keyword evidence="7" id="KW-0175">Coiled coil</keyword>
<dbReference type="Proteomes" id="UP001488838">
    <property type="component" value="Unassembled WGS sequence"/>
</dbReference>
<dbReference type="Pfam" id="PF05308">
    <property type="entry name" value="Mito_fiss_reg"/>
    <property type="match status" value="1"/>
</dbReference>
<comment type="subcellular location">
    <subcellularLocation>
        <location evidence="1 6">Mitochondrion</location>
    </subcellularLocation>
</comment>
<evidence type="ECO:0000256" key="8">
    <source>
        <dbReference type="SAM" id="MobiDB-lite"/>
    </source>
</evidence>
<evidence type="ECO:0000256" key="7">
    <source>
        <dbReference type="SAM" id="Coils"/>
    </source>
</evidence>
<comment type="function">
    <text evidence="5">May play a role in mitochondrial aerobic respiration. May also regulate mitochondrial organization and fission.</text>
</comment>
<feature type="coiled-coil region" evidence="7">
    <location>
        <begin position="121"/>
        <end position="148"/>
    </location>
</feature>
<proteinExistence type="inferred from homology"/>
<dbReference type="GO" id="GO:0000266">
    <property type="term" value="P:mitochondrial fission"/>
    <property type="evidence" value="ECO:0007669"/>
    <property type="project" value="UniProtKB-UniRule"/>
</dbReference>
<dbReference type="EMBL" id="JBBHLL010000536">
    <property type="protein sequence ID" value="KAK7800775.1"/>
    <property type="molecule type" value="Genomic_DNA"/>
</dbReference>
<evidence type="ECO:0000313" key="10">
    <source>
        <dbReference type="Proteomes" id="UP001488838"/>
    </source>
</evidence>
<keyword evidence="3" id="KW-0809">Transit peptide</keyword>
<dbReference type="AlphaFoldDB" id="A0AAW0HGV2"/>
<accession>A0AAW0HGV2</accession>
<reference evidence="9 10" key="1">
    <citation type="journal article" date="2023" name="bioRxiv">
        <title>Conserved and derived expression patterns and positive selection on dental genes reveal complex evolutionary context of ever-growing rodent molars.</title>
        <authorList>
            <person name="Calamari Z.T."/>
            <person name="Song A."/>
            <person name="Cohen E."/>
            <person name="Akter M."/>
            <person name="Roy R.D."/>
            <person name="Hallikas O."/>
            <person name="Christensen M.M."/>
            <person name="Li P."/>
            <person name="Marangoni P."/>
            <person name="Jernvall J."/>
            <person name="Klein O.D."/>
        </authorList>
    </citation>
    <scope>NUCLEOTIDE SEQUENCE [LARGE SCALE GENOMIC DNA]</scope>
    <source>
        <strain evidence="9">V071</strain>
    </source>
</reference>
<dbReference type="PANTHER" id="PTHR14215:SF1">
    <property type="entry name" value="MITOCHONDRIAL FISSION REGULATOR 1"/>
    <property type="match status" value="1"/>
</dbReference>
<feature type="compositionally biased region" description="Pro residues" evidence="8">
    <location>
        <begin position="165"/>
        <end position="181"/>
    </location>
</feature>
<comment type="similarity">
    <text evidence="2 6">Belongs to the MTFR1 family.</text>
</comment>
<evidence type="ECO:0000256" key="3">
    <source>
        <dbReference type="ARBA" id="ARBA00022946"/>
    </source>
</evidence>
<comment type="caution">
    <text evidence="9">The sequence shown here is derived from an EMBL/GenBank/DDBJ whole genome shotgun (WGS) entry which is preliminary data.</text>
</comment>
<keyword evidence="4 6" id="KW-0496">Mitochondrion</keyword>
<evidence type="ECO:0000256" key="6">
    <source>
        <dbReference type="RuleBase" id="RU369053"/>
    </source>
</evidence>
<sequence length="196" mass="21323">CLLRIVVQQVGVNMQLVLWSGKPYGSSRSMVRKIGTNLSLIQCPIVQCQLASHATEWSPTHPGKDAVTSFADFGWIATEEGECSTRLREEMNFFALRSPQAGTFPYQTCHKMSLLQRQHCSGEALQEISALENELAALRAQIAKIVNLKELLGITAGHLDSSTAAPPPLPPLPPSPPPPPSSMLHQSMSAVDLIKE</sequence>
<dbReference type="GO" id="GO:0005739">
    <property type="term" value="C:mitochondrion"/>
    <property type="evidence" value="ECO:0007669"/>
    <property type="project" value="UniProtKB-SubCell"/>
</dbReference>
<evidence type="ECO:0000256" key="5">
    <source>
        <dbReference type="ARBA" id="ARBA00037378"/>
    </source>
</evidence>
<dbReference type="GO" id="GO:0009060">
    <property type="term" value="P:aerobic respiration"/>
    <property type="evidence" value="ECO:0007669"/>
    <property type="project" value="UniProtKB-UniRule"/>
</dbReference>
<comment type="function">
    <text evidence="6">Plays a role in mitochondrial aerobic respiration. Regulates mitochondrial organization and fission.</text>
</comment>
<gene>
    <name evidence="9" type="ORF">U0070_021069</name>
</gene>
<evidence type="ECO:0000313" key="9">
    <source>
        <dbReference type="EMBL" id="KAK7800775.1"/>
    </source>
</evidence>
<feature type="non-terminal residue" evidence="9">
    <location>
        <position position="1"/>
    </location>
</feature>
<protein>
    <recommendedName>
        <fullName evidence="6">Mitochondrial fission regulator</fullName>
    </recommendedName>
</protein>
<evidence type="ECO:0000256" key="2">
    <source>
        <dbReference type="ARBA" id="ARBA00005807"/>
    </source>
</evidence>
<dbReference type="InterPro" id="IPR007972">
    <property type="entry name" value="Mtfr1"/>
</dbReference>